<evidence type="ECO:0000313" key="2">
    <source>
        <dbReference type="EMBL" id="PWK48931.1"/>
    </source>
</evidence>
<keyword evidence="1" id="KW-0812">Transmembrane</keyword>
<keyword evidence="1" id="KW-0472">Membrane</keyword>
<comment type="caution">
    <text evidence="2">The sequence shown here is derived from an EMBL/GenBank/DDBJ whole genome shotgun (WGS) entry which is preliminary data.</text>
</comment>
<organism evidence="2 3">
    <name type="scientific">Actinoplanes xinjiangensis</name>
    <dbReference type="NCBI Taxonomy" id="512350"/>
    <lineage>
        <taxon>Bacteria</taxon>
        <taxon>Bacillati</taxon>
        <taxon>Actinomycetota</taxon>
        <taxon>Actinomycetes</taxon>
        <taxon>Micromonosporales</taxon>
        <taxon>Micromonosporaceae</taxon>
        <taxon>Actinoplanes</taxon>
    </lineage>
</organism>
<dbReference type="AlphaFoldDB" id="A0A316FJ30"/>
<reference evidence="2 3" key="1">
    <citation type="submission" date="2018-05" db="EMBL/GenBank/DDBJ databases">
        <title>Genomic Encyclopedia of Archaeal and Bacterial Type Strains, Phase II (KMG-II): from individual species to whole genera.</title>
        <authorList>
            <person name="Goeker M."/>
        </authorList>
    </citation>
    <scope>NUCLEOTIDE SEQUENCE [LARGE SCALE GENOMIC DNA]</scope>
    <source>
        <strain evidence="2 3">DSM 45184</strain>
    </source>
</reference>
<feature type="transmembrane region" description="Helical" evidence="1">
    <location>
        <begin position="50"/>
        <end position="74"/>
    </location>
</feature>
<evidence type="ECO:0000313" key="3">
    <source>
        <dbReference type="Proteomes" id="UP000245697"/>
    </source>
</evidence>
<protein>
    <submittedName>
        <fullName evidence="2">Uncharacterized protein</fullName>
    </submittedName>
</protein>
<keyword evidence="1" id="KW-1133">Transmembrane helix</keyword>
<dbReference type="Proteomes" id="UP000245697">
    <property type="component" value="Unassembled WGS sequence"/>
</dbReference>
<dbReference type="EMBL" id="QGGR01000005">
    <property type="protein sequence ID" value="PWK48931.1"/>
    <property type="molecule type" value="Genomic_DNA"/>
</dbReference>
<evidence type="ECO:0000256" key="1">
    <source>
        <dbReference type="SAM" id="Phobius"/>
    </source>
</evidence>
<gene>
    <name evidence="2" type="ORF">BC793_105282</name>
</gene>
<keyword evidence="3" id="KW-1185">Reference proteome</keyword>
<proteinExistence type="predicted"/>
<accession>A0A316FJ30</accession>
<name>A0A316FJ30_9ACTN</name>
<sequence>MQRNPGECKIASTFVNSYVYPADSPSFIAGMHGTNEGNTMSSVVQHRRPLRALAIGVVAGLTAGIAVAGAPAMAAQTYWPVSGTLNTGGHLVQYSSWRVHEANGRAGLDVNNNVGSCGQPIRLGLRNMLGDQVTASNVYTGTSAGLKYFTMASSGSTTIPANYYAINGRMTACSGTDNTWAGQIYI</sequence>